<gene>
    <name evidence="15" type="ORF">TKK_014622</name>
</gene>
<dbReference type="GO" id="GO:0006915">
    <property type="term" value="P:apoptotic process"/>
    <property type="evidence" value="ECO:0007669"/>
    <property type="project" value="UniProtKB-KW"/>
</dbReference>
<keyword evidence="4 11" id="KW-0479">Metal-binding</keyword>
<dbReference type="InterPro" id="IPR002117">
    <property type="entry name" value="p53_tumour_suppressor"/>
</dbReference>
<feature type="compositionally biased region" description="Basic and acidic residues" evidence="13">
    <location>
        <begin position="282"/>
        <end position="291"/>
    </location>
</feature>
<evidence type="ECO:0000259" key="14">
    <source>
        <dbReference type="Pfam" id="PF00870"/>
    </source>
</evidence>
<evidence type="ECO:0000256" key="8">
    <source>
        <dbReference type="ARBA" id="ARBA00023159"/>
    </source>
</evidence>
<keyword evidence="10" id="KW-0539">Nucleus</keyword>
<feature type="binding site" evidence="11">
    <location>
        <position position="181"/>
    </location>
    <ligand>
        <name>Zn(2+)</name>
        <dbReference type="ChEBI" id="CHEBI:29105"/>
    </ligand>
</feature>
<evidence type="ECO:0000256" key="2">
    <source>
        <dbReference type="ARBA" id="ARBA00006167"/>
    </source>
</evidence>
<reference evidence="15 16" key="1">
    <citation type="journal article" date="2024" name="bioRxiv">
        <title>A reference genome for Trichogramma kaykai: A tiny desert-dwelling parasitoid wasp with competing sex-ratio distorters.</title>
        <authorList>
            <person name="Culotta J."/>
            <person name="Lindsey A.R."/>
        </authorList>
    </citation>
    <scope>NUCLEOTIDE SEQUENCE [LARGE SCALE GENOMIC DNA]</scope>
    <source>
        <strain evidence="15 16">KSX58</strain>
    </source>
</reference>
<keyword evidence="5 11" id="KW-0862">Zinc</keyword>
<dbReference type="GO" id="GO:0046872">
    <property type="term" value="F:metal ion binding"/>
    <property type="evidence" value="ECO:0007669"/>
    <property type="project" value="UniProtKB-KW"/>
</dbReference>
<feature type="domain" description="p53 DNA-binding" evidence="14">
    <location>
        <begin position="105"/>
        <end position="292"/>
    </location>
</feature>
<comment type="subcellular location">
    <subcellularLocation>
        <location evidence="1">Nucleus</location>
    </subcellularLocation>
</comment>
<evidence type="ECO:0000256" key="9">
    <source>
        <dbReference type="ARBA" id="ARBA00023163"/>
    </source>
</evidence>
<name>A0ABD2WD41_9HYME</name>
<dbReference type="Pfam" id="PF00870">
    <property type="entry name" value="P53"/>
    <property type="match status" value="1"/>
</dbReference>
<comment type="cofactor">
    <cofactor evidence="11">
        <name>Zn(2+)</name>
        <dbReference type="ChEBI" id="CHEBI:29105"/>
    </cofactor>
    <text evidence="11">Binds 1 zinc ion per subunit.</text>
</comment>
<dbReference type="InterPro" id="IPR008967">
    <property type="entry name" value="p53-like_TF_DNA-bd_sf"/>
</dbReference>
<dbReference type="AlphaFoldDB" id="A0ABD2WD41"/>
<evidence type="ECO:0000256" key="3">
    <source>
        <dbReference type="ARBA" id="ARBA00022703"/>
    </source>
</evidence>
<organism evidence="15 16">
    <name type="scientific">Trichogramma kaykai</name>
    <dbReference type="NCBI Taxonomy" id="54128"/>
    <lineage>
        <taxon>Eukaryota</taxon>
        <taxon>Metazoa</taxon>
        <taxon>Ecdysozoa</taxon>
        <taxon>Arthropoda</taxon>
        <taxon>Hexapoda</taxon>
        <taxon>Insecta</taxon>
        <taxon>Pterygota</taxon>
        <taxon>Neoptera</taxon>
        <taxon>Endopterygota</taxon>
        <taxon>Hymenoptera</taxon>
        <taxon>Apocrita</taxon>
        <taxon>Proctotrupomorpha</taxon>
        <taxon>Chalcidoidea</taxon>
        <taxon>Trichogrammatidae</taxon>
        <taxon>Trichogramma</taxon>
    </lineage>
</organism>
<dbReference type="PANTHER" id="PTHR11447:SF16">
    <property type="entry name" value="P53 PROTEIN LONG FORM VARIANT 1"/>
    <property type="match status" value="1"/>
</dbReference>
<feature type="binding site" evidence="11">
    <location>
        <position position="246"/>
    </location>
    <ligand>
        <name>Zn(2+)</name>
        <dbReference type="ChEBI" id="CHEBI:29105"/>
    </ligand>
</feature>
<dbReference type="InterPro" id="IPR012346">
    <property type="entry name" value="p53/RUNT-type_TF_DNA-bd_sf"/>
</dbReference>
<feature type="binding site" evidence="11">
    <location>
        <position position="178"/>
    </location>
    <ligand>
        <name>Zn(2+)</name>
        <dbReference type="ChEBI" id="CHEBI:29105"/>
    </ligand>
</feature>
<feature type="binding site" evidence="11">
    <location>
        <position position="242"/>
    </location>
    <ligand>
        <name>Zn(2+)</name>
        <dbReference type="ChEBI" id="CHEBI:29105"/>
    </ligand>
</feature>
<evidence type="ECO:0000256" key="1">
    <source>
        <dbReference type="ARBA" id="ARBA00004123"/>
    </source>
</evidence>
<evidence type="ECO:0000256" key="7">
    <source>
        <dbReference type="ARBA" id="ARBA00023125"/>
    </source>
</evidence>
<evidence type="ECO:0000256" key="12">
    <source>
        <dbReference type="PIRSR" id="PIRSR602117-2"/>
    </source>
</evidence>
<keyword evidence="9" id="KW-0804">Transcription</keyword>
<evidence type="ECO:0000256" key="11">
    <source>
        <dbReference type="PIRSR" id="PIRSR602117-1"/>
    </source>
</evidence>
<dbReference type="GO" id="GO:0003677">
    <property type="term" value="F:DNA binding"/>
    <property type="evidence" value="ECO:0007669"/>
    <property type="project" value="UniProtKB-KW"/>
</dbReference>
<evidence type="ECO:0000256" key="5">
    <source>
        <dbReference type="ARBA" id="ARBA00022833"/>
    </source>
</evidence>
<protein>
    <recommendedName>
        <fullName evidence="14">p53 DNA-binding domain-containing protein</fullName>
    </recommendedName>
</protein>
<proteinExistence type="inferred from homology"/>
<dbReference type="SUPFAM" id="SSF49417">
    <property type="entry name" value="p53-like transcription factors"/>
    <property type="match status" value="1"/>
</dbReference>
<comment type="similarity">
    <text evidence="2">Belongs to the p53 family.</text>
</comment>
<dbReference type="Gene3D" id="2.60.40.720">
    <property type="match status" value="1"/>
</dbReference>
<dbReference type="EMBL" id="JBJJXI010000117">
    <property type="protein sequence ID" value="KAL3390461.1"/>
    <property type="molecule type" value="Genomic_DNA"/>
</dbReference>
<dbReference type="PRINTS" id="PR00386">
    <property type="entry name" value="P53SUPPRESSR"/>
</dbReference>
<keyword evidence="6" id="KW-0805">Transcription regulation</keyword>
<accession>A0ABD2WD41</accession>
<keyword evidence="16" id="KW-1185">Reference proteome</keyword>
<feature type="site" description="Interaction with DNA" evidence="12">
    <location>
        <position position="125"/>
    </location>
</feature>
<keyword evidence="3" id="KW-0053">Apoptosis</keyword>
<feature type="region of interest" description="Disordered" evidence="13">
    <location>
        <begin position="58"/>
        <end position="82"/>
    </location>
</feature>
<dbReference type="InterPro" id="IPR011615">
    <property type="entry name" value="p53_DNA-bd"/>
</dbReference>
<dbReference type="Proteomes" id="UP001627154">
    <property type="component" value="Unassembled WGS sequence"/>
</dbReference>
<keyword evidence="7" id="KW-0238">DNA-binding</keyword>
<evidence type="ECO:0000256" key="13">
    <source>
        <dbReference type="SAM" id="MobiDB-lite"/>
    </source>
</evidence>
<sequence>MELPLFGEIDDNCGLFDGLSQELPQDFHLNGNLSFGQPENNPLAMDEKVSLQQQLGLQDQTHTSQQYQHHQQQQQQQQHQPQQLMHPHFFLPQTLPPLSTPILGKEEFAGKYNFQLIFNPKNSGKHWVYSEKLAKVFIHMEQVLPLSFQWNPPVDGLWVRATMVYKLDQHRSQPVVRCHNHMAPDNNSNRNINPMQVKHVIRCLHNTSSYEEANNGHLSVLTPLGVPETALNNVPMDFLFTCKNSCSSGMNRRATELIFTLEDESSQILGRRKLEVRVCSCPKRDKEKEEKEESGESGSVPLAIGQGKKRKIPNPGLGISAPPGKKIAMDNKVYNISFNVIGKDTYNACLRSIYNTMAGQGVQQNNLEAQKPFMEEILKKINEM</sequence>
<comment type="caution">
    <text evidence="15">The sequence shown here is derived from an EMBL/GenBank/DDBJ whole genome shotgun (WGS) entry which is preliminary data.</text>
</comment>
<evidence type="ECO:0000256" key="4">
    <source>
        <dbReference type="ARBA" id="ARBA00022723"/>
    </source>
</evidence>
<feature type="region of interest" description="Disordered" evidence="13">
    <location>
        <begin position="282"/>
        <end position="321"/>
    </location>
</feature>
<evidence type="ECO:0000313" key="16">
    <source>
        <dbReference type="Proteomes" id="UP001627154"/>
    </source>
</evidence>
<evidence type="ECO:0000256" key="10">
    <source>
        <dbReference type="ARBA" id="ARBA00023242"/>
    </source>
</evidence>
<dbReference type="CDD" id="cd08367">
    <property type="entry name" value="P53"/>
    <property type="match status" value="1"/>
</dbReference>
<dbReference type="GO" id="GO:0005634">
    <property type="term" value="C:nucleus"/>
    <property type="evidence" value="ECO:0007669"/>
    <property type="project" value="UniProtKB-SubCell"/>
</dbReference>
<evidence type="ECO:0000313" key="15">
    <source>
        <dbReference type="EMBL" id="KAL3390461.1"/>
    </source>
</evidence>
<dbReference type="PANTHER" id="PTHR11447">
    <property type="entry name" value="CELLULAR TUMOR ANTIGEN P53"/>
    <property type="match status" value="1"/>
</dbReference>
<dbReference type="GO" id="GO:0006357">
    <property type="term" value="P:regulation of transcription by RNA polymerase II"/>
    <property type="evidence" value="ECO:0007669"/>
    <property type="project" value="UniProtKB-ARBA"/>
</dbReference>
<keyword evidence="8" id="KW-0010">Activator</keyword>
<evidence type="ECO:0000256" key="6">
    <source>
        <dbReference type="ARBA" id="ARBA00023015"/>
    </source>
</evidence>